<dbReference type="EMBL" id="AACZBH010000040">
    <property type="protein sequence ID" value="EAN7516782.1"/>
    <property type="molecule type" value="Genomic_DNA"/>
</dbReference>
<protein>
    <submittedName>
        <fullName evidence="1">Uncharacterized protein</fullName>
    </submittedName>
</protein>
<gene>
    <name evidence="1" type="ORF">EKX87_15935</name>
</gene>
<sequence>MTCHEVIVPRIRYDIEDMRDNSANFPKEVKLLMHKHSCARRDIVIDSQHPCGEDVIFIRGKWEGYIDERFYDEFDGF</sequence>
<proteinExistence type="predicted"/>
<reference evidence="1" key="1">
    <citation type="submission" date="2018-12" db="EMBL/GenBank/DDBJ databases">
        <authorList>
            <consortium name="PulseNet: The National Subtyping Network for Foodborne Disease Surveillance"/>
            <person name="Tarr C.L."/>
            <person name="Trees E."/>
            <person name="Katz L.S."/>
            <person name="Carleton-Romer H.A."/>
            <person name="Stroika S."/>
            <person name="Kucerova Z."/>
            <person name="Roache K.F."/>
            <person name="Sabol A.L."/>
            <person name="Besser J."/>
            <person name="Gerner-Smidt P."/>
        </authorList>
    </citation>
    <scope>NUCLEOTIDE SEQUENCE</scope>
    <source>
        <strain evidence="1">PNUSAS064340</strain>
    </source>
</reference>
<comment type="caution">
    <text evidence="1">The sequence shown here is derived from an EMBL/GenBank/DDBJ whole genome shotgun (WGS) entry which is preliminary data.</text>
</comment>
<organism evidence="1">
    <name type="scientific">Salmonella enterica</name>
    <name type="common">Salmonella choleraesuis</name>
    <dbReference type="NCBI Taxonomy" id="28901"/>
    <lineage>
        <taxon>Bacteria</taxon>
        <taxon>Pseudomonadati</taxon>
        <taxon>Pseudomonadota</taxon>
        <taxon>Gammaproteobacteria</taxon>
        <taxon>Enterobacterales</taxon>
        <taxon>Enterobacteriaceae</taxon>
        <taxon>Salmonella</taxon>
    </lineage>
</organism>
<dbReference type="AlphaFoldDB" id="A0A5T3REB8"/>
<evidence type="ECO:0000313" key="1">
    <source>
        <dbReference type="EMBL" id="EAN7516782.1"/>
    </source>
</evidence>
<name>A0A5T3REB8_SALER</name>
<accession>A0A5T3REB8</accession>